<dbReference type="GO" id="GO:0004300">
    <property type="term" value="F:enoyl-CoA hydratase activity"/>
    <property type="evidence" value="ECO:0007669"/>
    <property type="project" value="UniProtKB-EC"/>
</dbReference>
<dbReference type="Gene3D" id="3.90.226.10">
    <property type="entry name" value="2-enoyl-CoA Hydratase, Chain A, domain 1"/>
    <property type="match status" value="1"/>
</dbReference>
<dbReference type="EMBL" id="CAADIS010000005">
    <property type="protein sequence ID" value="VFS32927.1"/>
    <property type="molecule type" value="Genomic_DNA"/>
</dbReference>
<dbReference type="Pfam" id="PF00378">
    <property type="entry name" value="ECH_1"/>
    <property type="match status" value="1"/>
</dbReference>
<dbReference type="AlphaFoldDB" id="A0A484YB28"/>
<dbReference type="Gene3D" id="1.10.12.10">
    <property type="entry name" value="Lyase 2-enoyl-coa Hydratase, Chain A, domain 2"/>
    <property type="match status" value="1"/>
</dbReference>
<dbReference type="InterPro" id="IPR029045">
    <property type="entry name" value="ClpP/crotonase-like_dom_sf"/>
</dbReference>
<gene>
    <name evidence="3" type="primary">scpB</name>
    <name evidence="3" type="ORF">NCTC9001_04572</name>
</gene>
<reference evidence="3 4" key="1">
    <citation type="submission" date="2019-03" db="EMBL/GenBank/DDBJ databases">
        <authorList>
            <consortium name="Pathogen Informatics"/>
        </authorList>
    </citation>
    <scope>NUCLEOTIDE SEQUENCE [LARGE SCALE GENOMIC DNA]</scope>
    <source>
        <strain evidence="3 4">NCTC9001</strain>
    </source>
</reference>
<dbReference type="PANTHER" id="PTHR11941:SF54">
    <property type="entry name" value="ENOYL-COA HYDRATASE, MITOCHONDRIAL"/>
    <property type="match status" value="1"/>
</dbReference>
<protein>
    <submittedName>
        <fullName evidence="3">Putative crotonase</fullName>
        <ecNumber evidence="3">4.1.1.41</ecNumber>
        <ecNumber evidence="3">4.2.1.17</ecNumber>
    </submittedName>
</protein>
<dbReference type="EC" id="4.2.1.17" evidence="3"/>
<evidence type="ECO:0000313" key="3">
    <source>
        <dbReference type="EMBL" id="VFS32927.1"/>
    </source>
</evidence>
<dbReference type="PANTHER" id="PTHR11941">
    <property type="entry name" value="ENOYL-COA HYDRATASE-RELATED"/>
    <property type="match status" value="1"/>
</dbReference>
<dbReference type="SUPFAM" id="SSF52096">
    <property type="entry name" value="ClpP/crotonase"/>
    <property type="match status" value="1"/>
</dbReference>
<keyword evidence="2 3" id="KW-0456">Lyase</keyword>
<comment type="similarity">
    <text evidence="1">Belongs to the enoyl-CoA hydratase/isomerase family.</text>
</comment>
<dbReference type="CDD" id="cd06558">
    <property type="entry name" value="crotonase-like"/>
    <property type="match status" value="1"/>
</dbReference>
<evidence type="ECO:0000256" key="2">
    <source>
        <dbReference type="ARBA" id="ARBA00023239"/>
    </source>
</evidence>
<dbReference type="GO" id="GO:0006635">
    <property type="term" value="P:fatty acid beta-oxidation"/>
    <property type="evidence" value="ECO:0007669"/>
    <property type="project" value="TreeGrafter"/>
</dbReference>
<proteinExistence type="inferred from homology"/>
<name>A0A484YB28_ECOLX</name>
<accession>A0A484YB28</accession>
<organism evidence="3 4">
    <name type="scientific">Escherichia coli</name>
    <dbReference type="NCBI Taxonomy" id="562"/>
    <lineage>
        <taxon>Bacteria</taxon>
        <taxon>Pseudomonadati</taxon>
        <taxon>Pseudomonadota</taxon>
        <taxon>Gammaproteobacteria</taxon>
        <taxon>Enterobacterales</taxon>
        <taxon>Enterobacteriaceae</taxon>
        <taxon>Escherichia</taxon>
    </lineage>
</organism>
<evidence type="ECO:0000256" key="1">
    <source>
        <dbReference type="ARBA" id="ARBA00005254"/>
    </source>
</evidence>
<dbReference type="InterPro" id="IPR001753">
    <property type="entry name" value="Enoyl-CoA_hydra/iso"/>
</dbReference>
<sequence>MALPETGLATVPGWSGTQRLTALLGRSLVKELVFTGEPLDAQRALSCGLVNRVVAREALHDAGLQLAQRIAQRAPVAVQIAKQVIDAGEGIAVASTLEALAGAFSATTEDAHEGSQAFTEKRQPHFSAR</sequence>
<dbReference type="EC" id="4.1.1.41" evidence="3"/>
<dbReference type="Proteomes" id="UP000372890">
    <property type="component" value="Unassembled WGS sequence"/>
</dbReference>
<dbReference type="InterPro" id="IPR014748">
    <property type="entry name" value="Enoyl-CoA_hydra_C"/>
</dbReference>
<evidence type="ECO:0000313" key="4">
    <source>
        <dbReference type="Proteomes" id="UP000372890"/>
    </source>
</evidence>